<evidence type="ECO:0000256" key="1">
    <source>
        <dbReference type="ARBA" id="ARBA00022448"/>
    </source>
</evidence>
<gene>
    <name evidence="10" type="ORF">HCT14_06650</name>
</gene>
<feature type="transmembrane region" description="Helical" evidence="9">
    <location>
        <begin position="43"/>
        <end position="61"/>
    </location>
</feature>
<feature type="transmembrane region" description="Helical" evidence="9">
    <location>
        <begin position="269"/>
        <end position="288"/>
    </location>
</feature>
<dbReference type="AlphaFoldDB" id="A0A968G9Q6"/>
<dbReference type="PANTHER" id="PTHR30578:SF0">
    <property type="entry name" value="ION-TRANSLOCATING OXIDOREDUCTASE COMPLEX SUBUNIT D"/>
    <property type="match status" value="1"/>
</dbReference>
<evidence type="ECO:0000256" key="7">
    <source>
        <dbReference type="ARBA" id="ARBA00022989"/>
    </source>
</evidence>
<proteinExistence type="predicted"/>
<evidence type="ECO:0000313" key="11">
    <source>
        <dbReference type="Proteomes" id="UP000711995"/>
    </source>
</evidence>
<feature type="transmembrane region" description="Helical" evidence="9">
    <location>
        <begin position="165"/>
        <end position="185"/>
    </location>
</feature>
<feature type="transmembrane region" description="Helical" evidence="9">
    <location>
        <begin position="246"/>
        <end position="263"/>
    </location>
</feature>
<feature type="transmembrane region" description="Helical" evidence="9">
    <location>
        <begin position="117"/>
        <end position="134"/>
    </location>
</feature>
<dbReference type="GO" id="GO:0005886">
    <property type="term" value="C:plasma membrane"/>
    <property type="evidence" value="ECO:0007669"/>
    <property type="project" value="TreeGrafter"/>
</dbReference>
<comment type="caution">
    <text evidence="10">The sequence shown here is derived from an EMBL/GenBank/DDBJ whole genome shotgun (WGS) entry which is preliminary data.</text>
</comment>
<evidence type="ECO:0000256" key="4">
    <source>
        <dbReference type="ARBA" id="ARBA00022643"/>
    </source>
</evidence>
<feature type="transmembrane region" description="Helical" evidence="9">
    <location>
        <begin position="197"/>
        <end position="214"/>
    </location>
</feature>
<dbReference type="InterPro" id="IPR004338">
    <property type="entry name" value="NqrB/RnfD"/>
</dbReference>
<evidence type="ECO:0000256" key="5">
    <source>
        <dbReference type="ARBA" id="ARBA00022692"/>
    </source>
</evidence>
<organism evidence="10 11">
    <name type="scientific">Entomospira entomophila</name>
    <dbReference type="NCBI Taxonomy" id="2719988"/>
    <lineage>
        <taxon>Bacteria</taxon>
        <taxon>Pseudomonadati</taxon>
        <taxon>Spirochaetota</taxon>
        <taxon>Spirochaetia</taxon>
        <taxon>Spirochaetales</taxon>
        <taxon>Spirochaetaceae</taxon>
        <taxon>Entomospira</taxon>
    </lineage>
</organism>
<keyword evidence="4" id="KW-0288">FMN</keyword>
<keyword evidence="6" id="KW-1278">Translocase</keyword>
<feature type="transmembrane region" description="Helical" evidence="9">
    <location>
        <begin position="92"/>
        <end position="110"/>
    </location>
</feature>
<evidence type="ECO:0000313" key="10">
    <source>
        <dbReference type="EMBL" id="NIZ41180.1"/>
    </source>
</evidence>
<reference evidence="10 11" key="1">
    <citation type="submission" date="2020-03" db="EMBL/GenBank/DDBJ databases">
        <title>Spirochaetal bacteria isolated from arthropods constitute a novel genus Entomospira genus novum within the order Spirochaetales.</title>
        <authorList>
            <person name="Grana-Miraglia L."/>
            <person name="Sikutova S."/>
            <person name="Fingerle V."/>
            <person name="Sing A."/>
            <person name="Castillo-Ramirez S."/>
            <person name="Margos G."/>
            <person name="Rudolf I."/>
        </authorList>
    </citation>
    <scope>NUCLEOTIDE SEQUENCE [LARGE SCALE GENOMIC DNA]</scope>
    <source>
        <strain evidence="10 11">BR193</strain>
    </source>
</reference>
<feature type="transmembrane region" description="Helical" evidence="9">
    <location>
        <begin position="18"/>
        <end position="37"/>
    </location>
</feature>
<dbReference type="EMBL" id="JAATLJ010000001">
    <property type="protein sequence ID" value="NIZ41180.1"/>
    <property type="molecule type" value="Genomic_DNA"/>
</dbReference>
<dbReference type="Proteomes" id="UP000711995">
    <property type="component" value="Unassembled WGS sequence"/>
</dbReference>
<keyword evidence="3" id="KW-0285">Flavoprotein</keyword>
<keyword evidence="2" id="KW-0597">Phosphoprotein</keyword>
<dbReference type="Pfam" id="PF03116">
    <property type="entry name" value="NQR2_RnfD_RnfE"/>
    <property type="match status" value="1"/>
</dbReference>
<dbReference type="PANTHER" id="PTHR30578">
    <property type="entry name" value="ELECTRON TRANSPORT COMPLEX PROTEIN RNFD"/>
    <property type="match status" value="1"/>
</dbReference>
<name>A0A968G9Q6_9SPIO</name>
<dbReference type="RefSeq" id="WP_167700749.1">
    <property type="nucleotide sequence ID" value="NZ_CP118174.1"/>
</dbReference>
<dbReference type="GO" id="GO:0055085">
    <property type="term" value="P:transmembrane transport"/>
    <property type="evidence" value="ECO:0007669"/>
    <property type="project" value="InterPro"/>
</dbReference>
<evidence type="ECO:0000256" key="8">
    <source>
        <dbReference type="ARBA" id="ARBA00023136"/>
    </source>
</evidence>
<sequence>MIQKLSIAPYIRTWRRTWLIMMIVAFTLLPHVILAYFNHGSMVVQHIGLMIAGTIGWELMMNALYRRWTLLDGSAILTGLILALITPLNLDLMIMIQITFFAIIIAKWMFGGLGFNYMNPAMFALLIGLLSWPLQIDLLQDNSVTIWSGLTLASDMYQLDELAGYQLWSLGFYSSMIMIGAFVILVSTGMISWETTLSYLVSYGLFSYLFLGLTHWYESLFMMLTPMNLLIGVYLINNPSSLPSTFTGRIIKSMIVALLLGIFQQKSGYLIVLIPIAILLGDLLVPMIDRYTQGRTFSKVRVGGK</sequence>
<accession>A0A968G9Q6</accession>
<evidence type="ECO:0000256" key="2">
    <source>
        <dbReference type="ARBA" id="ARBA00022553"/>
    </source>
</evidence>
<keyword evidence="5 9" id="KW-0812">Transmembrane</keyword>
<evidence type="ECO:0000256" key="3">
    <source>
        <dbReference type="ARBA" id="ARBA00022630"/>
    </source>
</evidence>
<keyword evidence="7 9" id="KW-1133">Transmembrane helix</keyword>
<protein>
    <submittedName>
        <fullName evidence="10">RnfABCDGE type electron transport complex subunit D</fullName>
    </submittedName>
</protein>
<keyword evidence="8 9" id="KW-0472">Membrane</keyword>
<evidence type="ECO:0000256" key="9">
    <source>
        <dbReference type="SAM" id="Phobius"/>
    </source>
</evidence>
<keyword evidence="1" id="KW-0813">Transport</keyword>
<evidence type="ECO:0000256" key="6">
    <source>
        <dbReference type="ARBA" id="ARBA00022967"/>
    </source>
</evidence>
<keyword evidence="11" id="KW-1185">Reference proteome</keyword>
<feature type="transmembrane region" description="Helical" evidence="9">
    <location>
        <begin position="68"/>
        <end position="86"/>
    </location>
</feature>